<evidence type="ECO:0000313" key="3">
    <source>
        <dbReference type="Proteomes" id="UP000274131"/>
    </source>
</evidence>
<gene>
    <name evidence="2" type="ORF">EVEC_LOCUS9561</name>
</gene>
<evidence type="ECO:0000313" key="4">
    <source>
        <dbReference type="WBParaSite" id="EVEC_0001021601-mRNA-1"/>
    </source>
</evidence>
<reference evidence="2 3" key="2">
    <citation type="submission" date="2018-10" db="EMBL/GenBank/DDBJ databases">
        <authorList>
            <consortium name="Pathogen Informatics"/>
        </authorList>
    </citation>
    <scope>NUCLEOTIDE SEQUENCE [LARGE SCALE GENOMIC DNA]</scope>
</reference>
<sequence>MSETYDSATNQQGNEEAAEIQPDSVPTKERHRYRRQAKWLRFRAHQFHLHSTERSVIGENEPNEGLQQ</sequence>
<keyword evidence="3" id="KW-1185">Reference proteome</keyword>
<reference evidence="4" key="1">
    <citation type="submission" date="2017-02" db="UniProtKB">
        <authorList>
            <consortium name="WormBaseParasite"/>
        </authorList>
    </citation>
    <scope>IDENTIFICATION</scope>
</reference>
<evidence type="ECO:0000313" key="2">
    <source>
        <dbReference type="EMBL" id="VDD94810.1"/>
    </source>
</evidence>
<name>A0A0N4VHB5_ENTVE</name>
<proteinExistence type="predicted"/>
<dbReference type="WBParaSite" id="EVEC_0001021601-mRNA-1">
    <property type="protein sequence ID" value="EVEC_0001021601-mRNA-1"/>
    <property type="gene ID" value="EVEC_0001021601"/>
</dbReference>
<feature type="compositionally biased region" description="Polar residues" evidence="1">
    <location>
        <begin position="1"/>
        <end position="14"/>
    </location>
</feature>
<evidence type="ECO:0000256" key="1">
    <source>
        <dbReference type="SAM" id="MobiDB-lite"/>
    </source>
</evidence>
<accession>A0A0N4VHB5</accession>
<organism evidence="4">
    <name type="scientific">Enterobius vermicularis</name>
    <name type="common">Human pinworm</name>
    <dbReference type="NCBI Taxonomy" id="51028"/>
    <lineage>
        <taxon>Eukaryota</taxon>
        <taxon>Metazoa</taxon>
        <taxon>Ecdysozoa</taxon>
        <taxon>Nematoda</taxon>
        <taxon>Chromadorea</taxon>
        <taxon>Rhabditida</taxon>
        <taxon>Spirurina</taxon>
        <taxon>Oxyuridomorpha</taxon>
        <taxon>Oxyuroidea</taxon>
        <taxon>Oxyuridae</taxon>
        <taxon>Enterobius</taxon>
    </lineage>
</organism>
<dbReference type="EMBL" id="UXUI01010140">
    <property type="protein sequence ID" value="VDD94810.1"/>
    <property type="molecule type" value="Genomic_DNA"/>
</dbReference>
<protein>
    <submittedName>
        <fullName evidence="2 4">Uncharacterized protein</fullName>
    </submittedName>
</protein>
<dbReference type="AlphaFoldDB" id="A0A0N4VHB5"/>
<dbReference type="Proteomes" id="UP000274131">
    <property type="component" value="Unassembled WGS sequence"/>
</dbReference>
<feature type="region of interest" description="Disordered" evidence="1">
    <location>
        <begin position="1"/>
        <end position="33"/>
    </location>
</feature>